<feature type="transmembrane region" description="Helical" evidence="11">
    <location>
        <begin position="183"/>
        <end position="207"/>
    </location>
</feature>
<evidence type="ECO:0000256" key="9">
    <source>
        <dbReference type="ARBA" id="ARBA00023136"/>
    </source>
</evidence>
<feature type="transmembrane region" description="Helical" evidence="11">
    <location>
        <begin position="6"/>
        <end position="27"/>
    </location>
</feature>
<feature type="transmembrane region" description="Helical" evidence="11">
    <location>
        <begin position="142"/>
        <end position="162"/>
    </location>
</feature>
<geneLocation type="plasmid" evidence="13 14">
    <name>pRetIE4771c</name>
</geneLocation>
<dbReference type="EMBL" id="CP006989">
    <property type="protein sequence ID" value="AIC30255.1"/>
    <property type="molecule type" value="Genomic_DNA"/>
</dbReference>
<feature type="transmembrane region" description="Helical" evidence="11">
    <location>
        <begin position="111"/>
        <end position="130"/>
    </location>
</feature>
<evidence type="ECO:0000256" key="10">
    <source>
        <dbReference type="ARBA" id="ARBA00041109"/>
    </source>
</evidence>
<sequence>MRRSDIASFVLWICLTILTLLPVWWMLVVSMRPRVKLYSKSFLIDDFYWNNFLAVLNSSTFLQYLLNSLIVATSNAALVCALGLLAAFGLSRYKIGGGDNVFFWLITNRMAPPAVFLLPLFLLFTKWFVFGDFMLFDTKIGLILLYCVFNLPFAVWLLKGMLDGIPLELDEAARVDGATTGQVLSNVILPLARPGLAVTFILTWIFAWNEYLFAATLTSSANARTVTTALAEYVSVTGTNWGEMAAMAFLTTLPALIVLGFVQKHIVTGLTFGALKG</sequence>
<feature type="transmembrane region" description="Helical" evidence="11">
    <location>
        <begin position="72"/>
        <end position="90"/>
    </location>
</feature>
<keyword evidence="9 11" id="KW-0472">Membrane</keyword>
<keyword evidence="5" id="KW-1003">Cell membrane</keyword>
<proteinExistence type="inferred from homology"/>
<dbReference type="KEGG" id="rei:IE4771_PC00130"/>
<dbReference type="CDD" id="cd06261">
    <property type="entry name" value="TM_PBP2"/>
    <property type="match status" value="1"/>
</dbReference>
<evidence type="ECO:0000313" key="13">
    <source>
        <dbReference type="EMBL" id="AIC30255.1"/>
    </source>
</evidence>
<keyword evidence="4 11" id="KW-0813">Transport</keyword>
<evidence type="ECO:0000313" key="14">
    <source>
        <dbReference type="Proteomes" id="UP000027180"/>
    </source>
</evidence>
<evidence type="ECO:0000256" key="8">
    <source>
        <dbReference type="ARBA" id="ARBA00022989"/>
    </source>
</evidence>
<feature type="transmembrane region" description="Helical" evidence="11">
    <location>
        <begin position="244"/>
        <end position="262"/>
    </location>
</feature>
<dbReference type="InterPro" id="IPR035906">
    <property type="entry name" value="MetI-like_sf"/>
</dbReference>
<organism evidence="13 14">
    <name type="scientific">Rhizobium etli bv. mimosae str. IE4771</name>
    <dbReference type="NCBI Taxonomy" id="1432050"/>
    <lineage>
        <taxon>Bacteria</taxon>
        <taxon>Pseudomonadati</taxon>
        <taxon>Pseudomonadota</taxon>
        <taxon>Alphaproteobacteria</taxon>
        <taxon>Hyphomicrobiales</taxon>
        <taxon>Rhizobiaceae</taxon>
        <taxon>Rhizobium/Agrobacterium group</taxon>
        <taxon>Rhizobium</taxon>
    </lineage>
</organism>
<dbReference type="HOGENOM" id="CLU_016047_1_2_5"/>
<dbReference type="SUPFAM" id="SSF161098">
    <property type="entry name" value="MetI-like"/>
    <property type="match status" value="1"/>
</dbReference>
<evidence type="ECO:0000256" key="11">
    <source>
        <dbReference type="RuleBase" id="RU363032"/>
    </source>
</evidence>
<evidence type="ECO:0000256" key="3">
    <source>
        <dbReference type="ARBA" id="ARBA00009047"/>
    </source>
</evidence>
<dbReference type="PROSITE" id="PS50928">
    <property type="entry name" value="ABC_TM1"/>
    <property type="match status" value="1"/>
</dbReference>
<comment type="similarity">
    <text evidence="3">Belongs to the binding-protein-dependent transport system permease family. MalFG subfamily.</text>
</comment>
<protein>
    <recommendedName>
        <fullName evidence="10">Maltose/maltodextrin transport system permease protein MalG</fullName>
    </recommendedName>
</protein>
<keyword evidence="6" id="KW-0762">Sugar transport</keyword>
<evidence type="ECO:0000256" key="5">
    <source>
        <dbReference type="ARBA" id="ARBA00022475"/>
    </source>
</evidence>
<accession>A0A060IDZ4</accession>
<keyword evidence="13" id="KW-0614">Plasmid</keyword>
<evidence type="ECO:0000259" key="12">
    <source>
        <dbReference type="PROSITE" id="PS50928"/>
    </source>
</evidence>
<dbReference type="Pfam" id="PF00528">
    <property type="entry name" value="BPD_transp_1"/>
    <property type="match status" value="1"/>
</dbReference>
<evidence type="ECO:0000256" key="4">
    <source>
        <dbReference type="ARBA" id="ARBA00022448"/>
    </source>
</evidence>
<feature type="domain" description="ABC transmembrane type-1" evidence="12">
    <location>
        <begin position="65"/>
        <end position="262"/>
    </location>
</feature>
<dbReference type="GO" id="GO:0005886">
    <property type="term" value="C:plasma membrane"/>
    <property type="evidence" value="ECO:0007669"/>
    <property type="project" value="UniProtKB-SubCell"/>
</dbReference>
<evidence type="ECO:0000256" key="6">
    <source>
        <dbReference type="ARBA" id="ARBA00022597"/>
    </source>
</evidence>
<gene>
    <name evidence="13" type="ORF">IE4771_PC00130</name>
</gene>
<evidence type="ECO:0000256" key="1">
    <source>
        <dbReference type="ARBA" id="ARBA00002264"/>
    </source>
</evidence>
<comment type="subcellular location">
    <subcellularLocation>
        <location evidence="2 11">Cell membrane</location>
        <topology evidence="2 11">Multi-pass membrane protein</topology>
    </subcellularLocation>
</comment>
<dbReference type="PANTHER" id="PTHR32243:SF50">
    <property type="entry name" value="MALTOSE_MALTODEXTRIN TRANSPORT SYSTEM PERMEASE PROTEIN MALG"/>
    <property type="match status" value="1"/>
</dbReference>
<evidence type="ECO:0000256" key="2">
    <source>
        <dbReference type="ARBA" id="ARBA00004651"/>
    </source>
</evidence>
<dbReference type="InterPro" id="IPR000515">
    <property type="entry name" value="MetI-like"/>
</dbReference>
<evidence type="ECO:0000256" key="7">
    <source>
        <dbReference type="ARBA" id="ARBA00022692"/>
    </source>
</evidence>
<dbReference type="Proteomes" id="UP000027180">
    <property type="component" value="Plasmid pRetIE4771c"/>
</dbReference>
<dbReference type="PANTHER" id="PTHR32243">
    <property type="entry name" value="MALTOSE TRANSPORT SYSTEM PERMEASE-RELATED"/>
    <property type="match status" value="1"/>
</dbReference>
<reference evidence="13 14" key="1">
    <citation type="submission" date="2013-12" db="EMBL/GenBank/DDBJ databases">
        <title>Complete genome sequence of Rhizobium etli bv. mimosae IE4771.</title>
        <authorList>
            <person name="Bustos P."/>
            <person name="Santamaria R.I."/>
            <person name="Lozano L."/>
            <person name="Ormeno-Orrillo E."/>
            <person name="Rogel M.A."/>
            <person name="Romero D."/>
            <person name="Cevallos M.A."/>
            <person name="Martinez-Romero E."/>
            <person name="Gonzalez V."/>
        </authorList>
    </citation>
    <scope>NUCLEOTIDE SEQUENCE [LARGE SCALE GENOMIC DNA]</scope>
    <source>
        <strain evidence="13 14">IE4771</strain>
        <plasmid evidence="14">Plasmid pRetIE4771c</plasmid>
    </source>
</reference>
<keyword evidence="8 11" id="KW-1133">Transmembrane helix</keyword>
<dbReference type="Gene3D" id="1.10.3720.10">
    <property type="entry name" value="MetI-like"/>
    <property type="match status" value="1"/>
</dbReference>
<dbReference type="OrthoDB" id="9804370at2"/>
<dbReference type="InterPro" id="IPR050901">
    <property type="entry name" value="BP-dep_ABC_trans_perm"/>
</dbReference>
<dbReference type="RefSeq" id="WP_040141006.1">
    <property type="nucleotide sequence ID" value="NZ_CP006989.1"/>
</dbReference>
<dbReference type="AlphaFoldDB" id="A0A060IDZ4"/>
<name>A0A060IDZ4_RHIET</name>
<comment type="function">
    <text evidence="1">Part of the ABC transporter complex MalEFGK involved in maltose/maltodextrin import. Probably responsible for the translocation of the substrate across the membrane.</text>
</comment>
<dbReference type="GO" id="GO:0055085">
    <property type="term" value="P:transmembrane transport"/>
    <property type="evidence" value="ECO:0007669"/>
    <property type="project" value="InterPro"/>
</dbReference>
<keyword evidence="7 11" id="KW-0812">Transmembrane</keyword>